<dbReference type="PANTHER" id="PTHR33270:SF18">
    <property type="entry name" value="OS02G0324700 PROTEIN"/>
    <property type="match status" value="1"/>
</dbReference>
<proteinExistence type="predicted"/>
<organism evidence="2 3">
    <name type="scientific">Kalanchoe fedtschenkoi</name>
    <name type="common">Lavender scallops</name>
    <name type="synonym">South American air plant</name>
    <dbReference type="NCBI Taxonomy" id="63787"/>
    <lineage>
        <taxon>Eukaryota</taxon>
        <taxon>Viridiplantae</taxon>
        <taxon>Streptophyta</taxon>
        <taxon>Embryophyta</taxon>
        <taxon>Tracheophyta</taxon>
        <taxon>Spermatophyta</taxon>
        <taxon>Magnoliopsida</taxon>
        <taxon>eudicotyledons</taxon>
        <taxon>Gunneridae</taxon>
        <taxon>Pentapetalae</taxon>
        <taxon>Saxifragales</taxon>
        <taxon>Crassulaceae</taxon>
        <taxon>Kalanchoe</taxon>
    </lineage>
</organism>
<feature type="domain" description="DUF7054" evidence="1">
    <location>
        <begin position="15"/>
        <end position="97"/>
    </location>
</feature>
<dbReference type="OMA" id="CYAHEGR"/>
<dbReference type="AlphaFoldDB" id="A0A7N0TCL2"/>
<dbReference type="Gramene" id="Kaladp0032s0216.1.v1.1">
    <property type="protein sequence ID" value="Kaladp0032s0216.1.v1.1"/>
    <property type="gene ID" value="Kaladp0032s0216.v1.1"/>
</dbReference>
<dbReference type="InterPro" id="IPR040358">
    <property type="entry name" value="At4g22758-like"/>
</dbReference>
<keyword evidence="3" id="KW-1185">Reference proteome</keyword>
<sequence>MLISKSKKIQKGKEPNRILITVNVVGSAGPIRFIVNEDDVVADVIGRALKIYARDGRLPVLGSDSKDFLLFCAAAGSDFLDLSERIGSCEARNFLLCKNPQPQLKTTLTEDVKKDKKVAGKAFKTWINKSLRVGVSAH</sequence>
<name>A0A7N0TCL2_KALFE</name>
<protein>
    <recommendedName>
        <fullName evidence="1">DUF7054 domain-containing protein</fullName>
    </recommendedName>
</protein>
<accession>A0A7N0TCL2</accession>
<dbReference type="PANTHER" id="PTHR33270">
    <property type="entry name" value="BNAC05G50380D PROTEIN"/>
    <property type="match status" value="1"/>
</dbReference>
<evidence type="ECO:0000259" key="1">
    <source>
        <dbReference type="Pfam" id="PF23156"/>
    </source>
</evidence>
<dbReference type="InterPro" id="IPR055482">
    <property type="entry name" value="DUF7054"/>
</dbReference>
<evidence type="ECO:0000313" key="2">
    <source>
        <dbReference type="EnsemblPlants" id="Kaladp0032s0216.1.v1.1"/>
    </source>
</evidence>
<evidence type="ECO:0000313" key="3">
    <source>
        <dbReference type="Proteomes" id="UP000594263"/>
    </source>
</evidence>
<reference evidence="2" key="1">
    <citation type="submission" date="2021-01" db="UniProtKB">
        <authorList>
            <consortium name="EnsemblPlants"/>
        </authorList>
    </citation>
    <scope>IDENTIFICATION</scope>
</reference>
<dbReference type="Pfam" id="PF23156">
    <property type="entry name" value="DUF7054"/>
    <property type="match status" value="1"/>
</dbReference>
<dbReference type="EnsemblPlants" id="Kaladp0032s0216.1.v1.1">
    <property type="protein sequence ID" value="Kaladp0032s0216.1.v1.1"/>
    <property type="gene ID" value="Kaladp0032s0216.v1.1"/>
</dbReference>
<dbReference type="Proteomes" id="UP000594263">
    <property type="component" value="Unplaced"/>
</dbReference>